<dbReference type="Gene3D" id="3.40.50.300">
    <property type="entry name" value="P-loop containing nucleotide triphosphate hydrolases"/>
    <property type="match status" value="1"/>
</dbReference>
<protein>
    <recommendedName>
        <fullName evidence="4">ABC transporter domain-containing protein</fullName>
    </recommendedName>
</protein>
<proteinExistence type="predicted"/>
<evidence type="ECO:0000256" key="3">
    <source>
        <dbReference type="ARBA" id="ARBA00022840"/>
    </source>
</evidence>
<sequence length="194" mass="21164">VGGGEIVTIMGQSGAGKSTLLNILGTLDSPDTGLLKINGHNVEKLNEKELCAIRNKELGFVFQFHHLLPEFTALENILMPNWISSKDPILPRALDLLTKVGLMERKDHYPSQLSGGERSRVAVLRAMINQPSLILADEPTGNLDVKNAGKLIDLFIEINKDFGQSIVLTTHNPDVAGIGDRKLMLDDGQLTTCE</sequence>
<dbReference type="CDD" id="cd03255">
    <property type="entry name" value="ABC_MJ0796_LolCDE_FtsE"/>
    <property type="match status" value="1"/>
</dbReference>
<dbReference type="GO" id="GO:0016887">
    <property type="term" value="F:ATP hydrolysis activity"/>
    <property type="evidence" value="ECO:0007669"/>
    <property type="project" value="InterPro"/>
</dbReference>
<dbReference type="Pfam" id="PF00005">
    <property type="entry name" value="ABC_tran"/>
    <property type="match status" value="1"/>
</dbReference>
<accession>A0A381QGA9</accession>
<dbReference type="InterPro" id="IPR003593">
    <property type="entry name" value="AAA+_ATPase"/>
</dbReference>
<dbReference type="InterPro" id="IPR017871">
    <property type="entry name" value="ABC_transporter-like_CS"/>
</dbReference>
<dbReference type="InterPro" id="IPR003439">
    <property type="entry name" value="ABC_transporter-like_ATP-bd"/>
</dbReference>
<dbReference type="InterPro" id="IPR027417">
    <property type="entry name" value="P-loop_NTPase"/>
</dbReference>
<keyword evidence="1" id="KW-0813">Transport</keyword>
<dbReference type="SUPFAM" id="SSF52540">
    <property type="entry name" value="P-loop containing nucleoside triphosphate hydrolases"/>
    <property type="match status" value="1"/>
</dbReference>
<dbReference type="EMBL" id="UINC01001349">
    <property type="protein sequence ID" value="SUZ78336.1"/>
    <property type="molecule type" value="Genomic_DNA"/>
</dbReference>
<dbReference type="PROSITE" id="PS00211">
    <property type="entry name" value="ABC_TRANSPORTER_1"/>
    <property type="match status" value="1"/>
</dbReference>
<dbReference type="PANTHER" id="PTHR24220">
    <property type="entry name" value="IMPORT ATP-BINDING PROTEIN"/>
    <property type="match status" value="1"/>
</dbReference>
<evidence type="ECO:0000313" key="5">
    <source>
        <dbReference type="EMBL" id="SUZ78336.1"/>
    </source>
</evidence>
<evidence type="ECO:0000256" key="2">
    <source>
        <dbReference type="ARBA" id="ARBA00022741"/>
    </source>
</evidence>
<keyword evidence="2" id="KW-0547">Nucleotide-binding</keyword>
<name>A0A381QGA9_9ZZZZ</name>
<dbReference type="SMART" id="SM00382">
    <property type="entry name" value="AAA"/>
    <property type="match status" value="1"/>
</dbReference>
<evidence type="ECO:0000256" key="1">
    <source>
        <dbReference type="ARBA" id="ARBA00022448"/>
    </source>
</evidence>
<dbReference type="GO" id="GO:0022857">
    <property type="term" value="F:transmembrane transporter activity"/>
    <property type="evidence" value="ECO:0007669"/>
    <property type="project" value="TreeGrafter"/>
</dbReference>
<gene>
    <name evidence="5" type="ORF">METZ01_LOCUS31190</name>
</gene>
<reference evidence="5" key="1">
    <citation type="submission" date="2018-05" db="EMBL/GenBank/DDBJ databases">
        <authorList>
            <person name="Lanie J.A."/>
            <person name="Ng W.-L."/>
            <person name="Kazmierczak K.M."/>
            <person name="Andrzejewski T.M."/>
            <person name="Davidsen T.M."/>
            <person name="Wayne K.J."/>
            <person name="Tettelin H."/>
            <person name="Glass J.I."/>
            <person name="Rusch D."/>
            <person name="Podicherti R."/>
            <person name="Tsui H.-C.T."/>
            <person name="Winkler M.E."/>
        </authorList>
    </citation>
    <scope>NUCLEOTIDE SEQUENCE</scope>
</reference>
<dbReference type="InterPro" id="IPR017911">
    <property type="entry name" value="MacB-like_ATP-bd"/>
</dbReference>
<keyword evidence="3" id="KW-0067">ATP-binding</keyword>
<dbReference type="PROSITE" id="PS50893">
    <property type="entry name" value="ABC_TRANSPORTER_2"/>
    <property type="match status" value="1"/>
</dbReference>
<feature type="domain" description="ABC transporter" evidence="4">
    <location>
        <begin position="1"/>
        <end position="194"/>
    </location>
</feature>
<feature type="non-terminal residue" evidence="5">
    <location>
        <position position="1"/>
    </location>
</feature>
<dbReference type="InterPro" id="IPR015854">
    <property type="entry name" value="ABC_transpr_LolD-like"/>
</dbReference>
<organism evidence="5">
    <name type="scientific">marine metagenome</name>
    <dbReference type="NCBI Taxonomy" id="408172"/>
    <lineage>
        <taxon>unclassified sequences</taxon>
        <taxon>metagenomes</taxon>
        <taxon>ecological metagenomes</taxon>
    </lineage>
</organism>
<dbReference type="AlphaFoldDB" id="A0A381QGA9"/>
<evidence type="ECO:0000259" key="4">
    <source>
        <dbReference type="PROSITE" id="PS50893"/>
    </source>
</evidence>
<dbReference type="PANTHER" id="PTHR24220:SF86">
    <property type="entry name" value="ABC TRANSPORTER ABCH.1"/>
    <property type="match status" value="1"/>
</dbReference>
<dbReference type="GO" id="GO:0005524">
    <property type="term" value="F:ATP binding"/>
    <property type="evidence" value="ECO:0007669"/>
    <property type="project" value="UniProtKB-KW"/>
</dbReference>
<dbReference type="GO" id="GO:0005886">
    <property type="term" value="C:plasma membrane"/>
    <property type="evidence" value="ECO:0007669"/>
    <property type="project" value="TreeGrafter"/>
</dbReference>